<dbReference type="AlphaFoldDB" id="A0A8B6CCI6"/>
<gene>
    <name evidence="2" type="ORF">MGAL_10B035189</name>
</gene>
<dbReference type="Proteomes" id="UP000596742">
    <property type="component" value="Unassembled WGS sequence"/>
</dbReference>
<proteinExistence type="predicted"/>
<dbReference type="EMBL" id="UYJE01001437">
    <property type="protein sequence ID" value="VDI02154.1"/>
    <property type="molecule type" value="Genomic_DNA"/>
</dbReference>
<keyword evidence="3" id="KW-1185">Reference proteome</keyword>
<evidence type="ECO:0000313" key="2">
    <source>
        <dbReference type="EMBL" id="VDI02154.1"/>
    </source>
</evidence>
<protein>
    <recommendedName>
        <fullName evidence="4">Vesicular, overexpressed in cancer, prosurvival protein 1</fullName>
    </recommendedName>
</protein>
<reference evidence="2" key="1">
    <citation type="submission" date="2018-11" db="EMBL/GenBank/DDBJ databases">
        <authorList>
            <person name="Alioto T."/>
            <person name="Alioto T."/>
        </authorList>
    </citation>
    <scope>NUCLEOTIDE SEQUENCE</scope>
</reference>
<keyword evidence="1" id="KW-1133">Transmembrane helix</keyword>
<dbReference type="OrthoDB" id="10070083at2759"/>
<evidence type="ECO:0000313" key="3">
    <source>
        <dbReference type="Proteomes" id="UP000596742"/>
    </source>
</evidence>
<sequence length="159" mass="18026">MSIVVETIYAVCHIQFGNCGISGKSCCAVWHIQFGNCGISGKSCCAVSHIQFGNCGISVWELRYFWCGIIFFLVLLSMCLCLWKTRYRDSRIFIGTSQPIYSPLSSKQPSLANGERYRDDITEAEYYRTPPPTGVYGYNTTVPPTYDDVINNYKEDHKK</sequence>
<evidence type="ECO:0008006" key="4">
    <source>
        <dbReference type="Google" id="ProtNLM"/>
    </source>
</evidence>
<feature type="transmembrane region" description="Helical" evidence="1">
    <location>
        <begin position="63"/>
        <end position="83"/>
    </location>
</feature>
<accession>A0A8B6CCI6</accession>
<keyword evidence="1" id="KW-0472">Membrane</keyword>
<evidence type="ECO:0000256" key="1">
    <source>
        <dbReference type="SAM" id="Phobius"/>
    </source>
</evidence>
<comment type="caution">
    <text evidence="2">The sequence shown here is derived from an EMBL/GenBank/DDBJ whole genome shotgun (WGS) entry which is preliminary data.</text>
</comment>
<organism evidence="2 3">
    <name type="scientific">Mytilus galloprovincialis</name>
    <name type="common">Mediterranean mussel</name>
    <dbReference type="NCBI Taxonomy" id="29158"/>
    <lineage>
        <taxon>Eukaryota</taxon>
        <taxon>Metazoa</taxon>
        <taxon>Spiralia</taxon>
        <taxon>Lophotrochozoa</taxon>
        <taxon>Mollusca</taxon>
        <taxon>Bivalvia</taxon>
        <taxon>Autobranchia</taxon>
        <taxon>Pteriomorphia</taxon>
        <taxon>Mytilida</taxon>
        <taxon>Mytiloidea</taxon>
        <taxon>Mytilidae</taxon>
        <taxon>Mytilinae</taxon>
        <taxon>Mytilus</taxon>
    </lineage>
</organism>
<keyword evidence="1" id="KW-0812">Transmembrane</keyword>
<name>A0A8B6CCI6_MYTGA</name>